<evidence type="ECO:0008006" key="7">
    <source>
        <dbReference type="Google" id="ProtNLM"/>
    </source>
</evidence>
<gene>
    <name evidence="6" type="ORF">METZ01_LOCUS176952</name>
</gene>
<evidence type="ECO:0000256" key="3">
    <source>
        <dbReference type="ARBA" id="ARBA00022989"/>
    </source>
</evidence>
<dbReference type="GO" id="GO:0016020">
    <property type="term" value="C:membrane"/>
    <property type="evidence" value="ECO:0007669"/>
    <property type="project" value="UniProtKB-SubCell"/>
</dbReference>
<name>A0A382CD92_9ZZZZ</name>
<evidence type="ECO:0000256" key="2">
    <source>
        <dbReference type="ARBA" id="ARBA00022692"/>
    </source>
</evidence>
<evidence type="ECO:0000313" key="6">
    <source>
        <dbReference type="EMBL" id="SVB24098.1"/>
    </source>
</evidence>
<sequence length="207" mass="22011">MNWLDVIIIICIAVSVFWGMRNGLLGTTLFFLGVLIGWFIAGRVSEIVGDSLKLSRSMDSSITVLTYLLVISISVVLTRSAIRLIKPVTTFVDIATLGMNRLAGIVLGLSTGIVIGAVLVVVMARFTYEFDLHDSISGVPPGPTAFIVNTGSMVASVENAKKITDEGLTGSTIAGAYVKVLKTLPGNALGFLPGDFMAALEIMDSRR</sequence>
<protein>
    <recommendedName>
        <fullName evidence="7">CvpA family protein</fullName>
    </recommendedName>
</protein>
<dbReference type="AlphaFoldDB" id="A0A382CD92"/>
<dbReference type="InterPro" id="IPR003825">
    <property type="entry name" value="Colicin-V_CvpA"/>
</dbReference>
<feature type="transmembrane region" description="Helical" evidence="5">
    <location>
        <begin position="102"/>
        <end position="124"/>
    </location>
</feature>
<proteinExistence type="predicted"/>
<dbReference type="GO" id="GO:0009403">
    <property type="term" value="P:toxin biosynthetic process"/>
    <property type="evidence" value="ECO:0007669"/>
    <property type="project" value="InterPro"/>
</dbReference>
<dbReference type="EMBL" id="UINC01033977">
    <property type="protein sequence ID" value="SVB24098.1"/>
    <property type="molecule type" value="Genomic_DNA"/>
</dbReference>
<reference evidence="6" key="1">
    <citation type="submission" date="2018-05" db="EMBL/GenBank/DDBJ databases">
        <authorList>
            <person name="Lanie J.A."/>
            <person name="Ng W.-L."/>
            <person name="Kazmierczak K.M."/>
            <person name="Andrzejewski T.M."/>
            <person name="Davidsen T.M."/>
            <person name="Wayne K.J."/>
            <person name="Tettelin H."/>
            <person name="Glass J.I."/>
            <person name="Rusch D."/>
            <person name="Podicherti R."/>
            <person name="Tsui H.-C.T."/>
            <person name="Winkler M.E."/>
        </authorList>
    </citation>
    <scope>NUCLEOTIDE SEQUENCE</scope>
</reference>
<keyword evidence="3 5" id="KW-1133">Transmembrane helix</keyword>
<evidence type="ECO:0000256" key="5">
    <source>
        <dbReference type="SAM" id="Phobius"/>
    </source>
</evidence>
<feature type="transmembrane region" description="Helical" evidence="5">
    <location>
        <begin position="23"/>
        <end position="41"/>
    </location>
</feature>
<organism evidence="6">
    <name type="scientific">marine metagenome</name>
    <dbReference type="NCBI Taxonomy" id="408172"/>
    <lineage>
        <taxon>unclassified sequences</taxon>
        <taxon>metagenomes</taxon>
        <taxon>ecological metagenomes</taxon>
    </lineage>
</organism>
<accession>A0A382CD92</accession>
<feature type="transmembrane region" description="Helical" evidence="5">
    <location>
        <begin position="62"/>
        <end position="82"/>
    </location>
</feature>
<keyword evidence="4 5" id="KW-0472">Membrane</keyword>
<evidence type="ECO:0000256" key="1">
    <source>
        <dbReference type="ARBA" id="ARBA00004141"/>
    </source>
</evidence>
<dbReference type="Pfam" id="PF02674">
    <property type="entry name" value="Colicin_V"/>
    <property type="match status" value="1"/>
</dbReference>
<evidence type="ECO:0000256" key="4">
    <source>
        <dbReference type="ARBA" id="ARBA00023136"/>
    </source>
</evidence>
<keyword evidence="2 5" id="KW-0812">Transmembrane</keyword>
<comment type="subcellular location">
    <subcellularLocation>
        <location evidence="1">Membrane</location>
        <topology evidence="1">Multi-pass membrane protein</topology>
    </subcellularLocation>
</comment>